<name>A0AAN4ZQE1_9BILA</name>
<dbReference type="EMBL" id="BTRK01000003">
    <property type="protein sequence ID" value="GMR43484.1"/>
    <property type="molecule type" value="Genomic_DNA"/>
</dbReference>
<protein>
    <submittedName>
        <fullName evidence="1">Uncharacterized protein</fullName>
    </submittedName>
</protein>
<feature type="non-terminal residue" evidence="1">
    <location>
        <position position="87"/>
    </location>
</feature>
<feature type="non-terminal residue" evidence="1">
    <location>
        <position position="1"/>
    </location>
</feature>
<dbReference type="Proteomes" id="UP001328107">
    <property type="component" value="Unassembled WGS sequence"/>
</dbReference>
<sequence>FSCSNCRFSRGRRIVSGRFGEDVLCIRMNERQYGGSLRPGNELRRVHLHSSFQSSFSAARSRSVPSFRVIQMVERETVAQCDVIPSN</sequence>
<proteinExistence type="predicted"/>
<gene>
    <name evidence="1" type="ORF">PMAYCL1PPCAC_13679</name>
</gene>
<evidence type="ECO:0000313" key="1">
    <source>
        <dbReference type="EMBL" id="GMR43484.1"/>
    </source>
</evidence>
<organism evidence="1 2">
    <name type="scientific">Pristionchus mayeri</name>
    <dbReference type="NCBI Taxonomy" id="1317129"/>
    <lineage>
        <taxon>Eukaryota</taxon>
        <taxon>Metazoa</taxon>
        <taxon>Ecdysozoa</taxon>
        <taxon>Nematoda</taxon>
        <taxon>Chromadorea</taxon>
        <taxon>Rhabditida</taxon>
        <taxon>Rhabditina</taxon>
        <taxon>Diplogasteromorpha</taxon>
        <taxon>Diplogasteroidea</taxon>
        <taxon>Neodiplogasteridae</taxon>
        <taxon>Pristionchus</taxon>
    </lineage>
</organism>
<evidence type="ECO:0000313" key="2">
    <source>
        <dbReference type="Proteomes" id="UP001328107"/>
    </source>
</evidence>
<reference evidence="2" key="1">
    <citation type="submission" date="2022-10" db="EMBL/GenBank/DDBJ databases">
        <title>Genome assembly of Pristionchus species.</title>
        <authorList>
            <person name="Yoshida K."/>
            <person name="Sommer R.J."/>
        </authorList>
    </citation>
    <scope>NUCLEOTIDE SEQUENCE [LARGE SCALE GENOMIC DNA]</scope>
    <source>
        <strain evidence="2">RS5460</strain>
    </source>
</reference>
<accession>A0AAN4ZQE1</accession>
<keyword evidence="2" id="KW-1185">Reference proteome</keyword>
<comment type="caution">
    <text evidence="1">The sequence shown here is derived from an EMBL/GenBank/DDBJ whole genome shotgun (WGS) entry which is preliminary data.</text>
</comment>
<dbReference type="AlphaFoldDB" id="A0AAN4ZQE1"/>